<dbReference type="PANTHER" id="PTHR31845">
    <property type="entry name" value="FINGER DOMAIN PROTEIN, PUTATIVE-RELATED"/>
    <property type="match status" value="1"/>
</dbReference>
<dbReference type="Proteomes" id="UP000027238">
    <property type="component" value="Unassembled WGS sequence"/>
</dbReference>
<evidence type="ECO:0000256" key="3">
    <source>
        <dbReference type="ARBA" id="ARBA00023125"/>
    </source>
</evidence>
<evidence type="ECO:0000256" key="4">
    <source>
        <dbReference type="ARBA" id="ARBA00023163"/>
    </source>
</evidence>
<dbReference type="STRING" id="1173701.A0A066X4L0"/>
<comment type="caution">
    <text evidence="7">The sequence shown here is derived from an EMBL/GenBank/DDBJ whole genome shotgun (WGS) entry which is preliminary data.</text>
</comment>
<dbReference type="GO" id="GO:0000981">
    <property type="term" value="F:DNA-binding transcription factor activity, RNA polymerase II-specific"/>
    <property type="evidence" value="ECO:0007669"/>
    <property type="project" value="InterPro"/>
</dbReference>
<organism evidence="7 8">
    <name type="scientific">Colletotrichum sublineola</name>
    <name type="common">Sorghum anthracnose fungus</name>
    <dbReference type="NCBI Taxonomy" id="1173701"/>
    <lineage>
        <taxon>Eukaryota</taxon>
        <taxon>Fungi</taxon>
        <taxon>Dikarya</taxon>
        <taxon>Ascomycota</taxon>
        <taxon>Pezizomycotina</taxon>
        <taxon>Sordariomycetes</taxon>
        <taxon>Hypocreomycetidae</taxon>
        <taxon>Glomerellales</taxon>
        <taxon>Glomerellaceae</taxon>
        <taxon>Colletotrichum</taxon>
        <taxon>Colletotrichum graminicola species complex</taxon>
    </lineage>
</organism>
<dbReference type="eggNOG" id="ENOG502SD7F">
    <property type="taxonomic scope" value="Eukaryota"/>
</dbReference>
<feature type="compositionally biased region" description="Gly residues" evidence="6">
    <location>
        <begin position="181"/>
        <end position="193"/>
    </location>
</feature>
<dbReference type="OrthoDB" id="5226580at2759"/>
<evidence type="ECO:0000256" key="1">
    <source>
        <dbReference type="ARBA" id="ARBA00004123"/>
    </source>
</evidence>
<protein>
    <recommendedName>
        <fullName evidence="9">Zn(2)-C6 fungal-type domain-containing protein</fullName>
    </recommendedName>
</protein>
<feature type="compositionally biased region" description="Polar residues" evidence="6">
    <location>
        <begin position="168"/>
        <end position="179"/>
    </location>
</feature>
<reference evidence="8" key="1">
    <citation type="journal article" date="2014" name="Genome Announc.">
        <title>Draft genome sequence of Colletotrichum sublineola, a destructive pathogen of cultivated sorghum.</title>
        <authorList>
            <person name="Baroncelli R."/>
            <person name="Sanz-Martin J.M."/>
            <person name="Rech G.E."/>
            <person name="Sukno S.A."/>
            <person name="Thon M.R."/>
        </authorList>
    </citation>
    <scope>NUCLEOTIDE SEQUENCE [LARGE SCALE GENOMIC DNA]</scope>
    <source>
        <strain evidence="8">TX430BB</strain>
    </source>
</reference>
<proteinExistence type="predicted"/>
<keyword evidence="8" id="KW-1185">Reference proteome</keyword>
<dbReference type="OMA" id="GIDEAWM"/>
<evidence type="ECO:0008006" key="9">
    <source>
        <dbReference type="Google" id="ProtNLM"/>
    </source>
</evidence>
<evidence type="ECO:0000256" key="6">
    <source>
        <dbReference type="SAM" id="MobiDB-lite"/>
    </source>
</evidence>
<feature type="compositionally biased region" description="Low complexity" evidence="6">
    <location>
        <begin position="124"/>
        <end position="142"/>
    </location>
</feature>
<dbReference type="GO" id="GO:0000976">
    <property type="term" value="F:transcription cis-regulatory region binding"/>
    <property type="evidence" value="ECO:0007669"/>
    <property type="project" value="TreeGrafter"/>
</dbReference>
<evidence type="ECO:0000256" key="5">
    <source>
        <dbReference type="ARBA" id="ARBA00023242"/>
    </source>
</evidence>
<sequence>MSTGVGIHDPGPPPSVVSDGGGGGIPAPYGRACTNCSRAKCKCILRPVGGACERCHRLGKTCHPSNPVRRRSRKPRSSRTAQLEEKLDGLVTMLRHAGRPDLPPELGVRVTVPHPAPATAATTAAITAGFPPPSTAARTPSSNLGDAPSRFGSASVADDARSRRTAFPTRTTQTDSSPEGTGPGTGTGTGTGYEDGDELPSPAEAEAMLEGFRTRNLTSLPFKCFGDTTTAQALRAERPFLWLCIMTVASRVTSQQLALGRRVRQVVSQKVVMENERSMDYLLGLLVILGWANHQLGNKPFKCMFCQIVIGLVLDLELARDPLEALNPFLCFKAAQERADRDKTAITQTFFVKTQTPRTMEQRRAVVACYMVTASIAGFLGKGDPLRWTPYMDECLQMLNDKPESPLDRSLAAIVKMQLIKDESTKLTSRLDVSRERVDSSKPPTAVYVKMLQAQLQHIYQDLPADLRNTDTIIAQLHNTELSIQEVALASQTSASVPTNLPDVARLDNLYACLHAVKAWWDHFFTLDPTSYFYMSFLAFTQLSHCTVALYRLSVLEDPVWDRASVRSTIDLIATLDEVANRFMLVSDRVGLRDDTGEGTTFEKALKTIRGLRNVWEAALAPFAKTQPPTAVGGGIGAGPGGLGAGGMMGSGVGEADIVPFGFDLMDNRLFNDIMIPFDF</sequence>
<keyword evidence="5" id="KW-0539">Nucleus</keyword>
<accession>A0A066X4L0</accession>
<feature type="region of interest" description="Disordered" evidence="6">
    <location>
        <begin position="1"/>
        <end position="22"/>
    </location>
</feature>
<evidence type="ECO:0000313" key="7">
    <source>
        <dbReference type="EMBL" id="KDN62609.1"/>
    </source>
</evidence>
<evidence type="ECO:0000256" key="2">
    <source>
        <dbReference type="ARBA" id="ARBA00023015"/>
    </source>
</evidence>
<dbReference type="HOGENOM" id="CLU_006524_7_0_1"/>
<dbReference type="InterPro" id="IPR051089">
    <property type="entry name" value="prtT"/>
</dbReference>
<dbReference type="GO" id="GO:0008270">
    <property type="term" value="F:zinc ion binding"/>
    <property type="evidence" value="ECO:0007669"/>
    <property type="project" value="InterPro"/>
</dbReference>
<dbReference type="PANTHER" id="PTHR31845:SF32">
    <property type="entry name" value="MISCELLANEOUS ZN(II)2CYS6 TRANSCRIPTION FACTOR (EUROFUNG)-RELATED"/>
    <property type="match status" value="1"/>
</dbReference>
<dbReference type="EMBL" id="JMSE01001322">
    <property type="protein sequence ID" value="KDN62609.1"/>
    <property type="molecule type" value="Genomic_DNA"/>
</dbReference>
<feature type="region of interest" description="Disordered" evidence="6">
    <location>
        <begin position="124"/>
        <end position="200"/>
    </location>
</feature>
<name>A0A066X4L0_COLSU</name>
<dbReference type="AlphaFoldDB" id="A0A066X4L0"/>
<keyword evidence="3" id="KW-0238">DNA-binding</keyword>
<keyword evidence="4" id="KW-0804">Transcription</keyword>
<evidence type="ECO:0000313" key="8">
    <source>
        <dbReference type="Proteomes" id="UP000027238"/>
    </source>
</evidence>
<dbReference type="InterPro" id="IPR036864">
    <property type="entry name" value="Zn2-C6_fun-type_DNA-bd_sf"/>
</dbReference>
<comment type="subcellular location">
    <subcellularLocation>
        <location evidence="1">Nucleus</location>
    </subcellularLocation>
</comment>
<keyword evidence="2" id="KW-0805">Transcription regulation</keyword>
<dbReference type="Gene3D" id="4.10.240.10">
    <property type="entry name" value="Zn(2)-C6 fungal-type DNA-binding domain"/>
    <property type="match status" value="1"/>
</dbReference>
<gene>
    <name evidence="7" type="ORF">CSUB01_05497</name>
</gene>
<dbReference type="SUPFAM" id="SSF57701">
    <property type="entry name" value="Zn2/Cys6 DNA-binding domain"/>
    <property type="match status" value="1"/>
</dbReference>
<dbReference type="GO" id="GO:0005634">
    <property type="term" value="C:nucleus"/>
    <property type="evidence" value="ECO:0007669"/>
    <property type="project" value="UniProtKB-SubCell"/>
</dbReference>